<proteinExistence type="predicted"/>
<organism evidence="1 2">
    <name type="scientific">Racocetra persica</name>
    <dbReference type="NCBI Taxonomy" id="160502"/>
    <lineage>
        <taxon>Eukaryota</taxon>
        <taxon>Fungi</taxon>
        <taxon>Fungi incertae sedis</taxon>
        <taxon>Mucoromycota</taxon>
        <taxon>Glomeromycotina</taxon>
        <taxon>Glomeromycetes</taxon>
        <taxon>Diversisporales</taxon>
        <taxon>Gigasporaceae</taxon>
        <taxon>Racocetra</taxon>
    </lineage>
</organism>
<comment type="caution">
    <text evidence="1">The sequence shown here is derived from an EMBL/GenBank/DDBJ whole genome shotgun (WGS) entry which is preliminary data.</text>
</comment>
<sequence length="51" mass="5811">KGKISREAYRSLARINQDLPRDGAILSTRQRLNKQMQNLVPLSLTNVEETS</sequence>
<name>A0ACA9S7J6_9GLOM</name>
<reference evidence="1" key="1">
    <citation type="submission" date="2021-06" db="EMBL/GenBank/DDBJ databases">
        <authorList>
            <person name="Kallberg Y."/>
            <person name="Tangrot J."/>
            <person name="Rosling A."/>
        </authorList>
    </citation>
    <scope>NUCLEOTIDE SEQUENCE</scope>
    <source>
        <strain evidence="1">MA461A</strain>
    </source>
</reference>
<gene>
    <name evidence="1" type="ORF">RPERSI_LOCUS27917</name>
</gene>
<dbReference type="EMBL" id="CAJVQC010099897">
    <property type="protein sequence ID" value="CAG8830788.1"/>
    <property type="molecule type" value="Genomic_DNA"/>
</dbReference>
<feature type="non-terminal residue" evidence="1">
    <location>
        <position position="1"/>
    </location>
</feature>
<evidence type="ECO:0000313" key="2">
    <source>
        <dbReference type="Proteomes" id="UP000789920"/>
    </source>
</evidence>
<keyword evidence="2" id="KW-1185">Reference proteome</keyword>
<feature type="non-terminal residue" evidence="1">
    <location>
        <position position="51"/>
    </location>
</feature>
<protein>
    <submittedName>
        <fullName evidence="1">12744_t:CDS:1</fullName>
    </submittedName>
</protein>
<evidence type="ECO:0000313" key="1">
    <source>
        <dbReference type="EMBL" id="CAG8830788.1"/>
    </source>
</evidence>
<dbReference type="Proteomes" id="UP000789920">
    <property type="component" value="Unassembled WGS sequence"/>
</dbReference>
<accession>A0ACA9S7J6</accession>